<gene>
    <name evidence="1" type="ordered locus">Dvul_1446</name>
</gene>
<protein>
    <submittedName>
        <fullName evidence="1">Gp5 domain protein</fullName>
    </submittedName>
</protein>
<dbReference type="SUPFAM" id="SSF69255">
    <property type="entry name" value="gp5 N-terminal domain-like"/>
    <property type="match status" value="1"/>
</dbReference>
<dbReference type="SUPFAM" id="SSF69349">
    <property type="entry name" value="Phage fibre proteins"/>
    <property type="match status" value="1"/>
</dbReference>
<name>A0A0H3A8B1_NITV4</name>
<organism evidence="1 2">
    <name type="scientific">Nitratidesulfovibrio vulgaris (strain DP4)</name>
    <name type="common">Desulfovibrio vulgaris</name>
    <dbReference type="NCBI Taxonomy" id="391774"/>
    <lineage>
        <taxon>Bacteria</taxon>
        <taxon>Pseudomonadati</taxon>
        <taxon>Thermodesulfobacteriota</taxon>
        <taxon>Desulfovibrionia</taxon>
        <taxon>Desulfovibrionales</taxon>
        <taxon>Desulfovibrionaceae</taxon>
        <taxon>Nitratidesulfovibrio</taxon>
    </lineage>
</organism>
<proteinExistence type="predicted"/>
<evidence type="ECO:0000313" key="1">
    <source>
        <dbReference type="EMBL" id="ABM28464.1"/>
    </source>
</evidence>
<dbReference type="HOGENOM" id="CLU_057692_0_0_7"/>
<dbReference type="AlphaFoldDB" id="A0A0H3A8B1"/>
<reference evidence="2" key="1">
    <citation type="journal article" date="2009" name="Environ. Microbiol.">
        <title>Contribution of mobile genetic elements to Desulfovibrio vulgaris genome plasticity.</title>
        <authorList>
            <person name="Walker C.B."/>
            <person name="Stolyar S."/>
            <person name="Chivian D."/>
            <person name="Pinel N."/>
            <person name="Gabster J.A."/>
            <person name="Dehal P.S."/>
            <person name="He Z."/>
            <person name="Yang Z.K."/>
            <person name="Yen H.C."/>
            <person name="Zhou J."/>
            <person name="Wall J.D."/>
            <person name="Hazen T.C."/>
            <person name="Arkin A.P."/>
            <person name="Stahl D.A."/>
        </authorList>
    </citation>
    <scope>NUCLEOTIDE SEQUENCE [LARGE SCALE GENOMIC DNA]</scope>
    <source>
        <strain evidence="2">DP4</strain>
    </source>
</reference>
<accession>A0A0H3A8B1</accession>
<dbReference type="KEGG" id="dvl:Dvul_1446"/>
<dbReference type="RefSeq" id="WP_011792261.1">
    <property type="nucleotide sequence ID" value="NC_008751.1"/>
</dbReference>
<evidence type="ECO:0000313" key="2">
    <source>
        <dbReference type="Proteomes" id="UP000009173"/>
    </source>
</evidence>
<dbReference type="EMBL" id="CP000527">
    <property type="protein sequence ID" value="ABM28464.1"/>
    <property type="molecule type" value="Genomic_DNA"/>
</dbReference>
<dbReference type="Proteomes" id="UP000009173">
    <property type="component" value="Chromosome"/>
</dbReference>
<sequence length="359" mass="37078">MQETIRAAVLRLFPELSGGLHLDRYARVVAIADQPGEGATCERFRPRYAVDIEILTADMEPDPAYPVYPAVPLPVSCGAGQESGTFAYPEPGALVVVGFAYGRPDHPVIRQVYPLGVSLPGVAPREWLAQQSPTVFQRADAEGNWTRATDATITDDSVSRIVRAVDATTDIARELRRISEHSTTEVGGMATLEAGTVLTMLAGIRADLGTLGTLNLTSGAGATLTVGEGLQETVGADRTTDVRGARATTIGGADTLSVGADRAANIAGASTETVKGEKSINAANITLAAQGTICCKAGQGSGTSLFAELLACLDEIRAALDVLAGHTHPDAGTIDQGAAVSGHAARLGGHRATIGGITR</sequence>